<keyword evidence="1" id="KW-0812">Transmembrane</keyword>
<organism evidence="2 3">
    <name type="scientific">Faucicola atlantae</name>
    <dbReference type="NCBI Taxonomy" id="34059"/>
    <lineage>
        <taxon>Bacteria</taxon>
        <taxon>Pseudomonadati</taxon>
        <taxon>Pseudomonadota</taxon>
        <taxon>Gammaproteobacteria</taxon>
        <taxon>Moraxellales</taxon>
        <taxon>Moraxellaceae</taxon>
        <taxon>Faucicola</taxon>
    </lineage>
</organism>
<proteinExistence type="predicted"/>
<evidence type="ECO:0000256" key="1">
    <source>
        <dbReference type="SAM" id="Phobius"/>
    </source>
</evidence>
<keyword evidence="1" id="KW-0472">Membrane</keyword>
<evidence type="ECO:0000313" key="2">
    <source>
        <dbReference type="EMBL" id="OBX77151.1"/>
    </source>
</evidence>
<feature type="transmembrane region" description="Helical" evidence="1">
    <location>
        <begin position="7"/>
        <end position="30"/>
    </location>
</feature>
<gene>
    <name evidence="2" type="ORF">A9306_09785</name>
</gene>
<comment type="caution">
    <text evidence="2">The sequence shown here is derived from an EMBL/GenBank/DDBJ whole genome shotgun (WGS) entry which is preliminary data.</text>
</comment>
<dbReference type="Proteomes" id="UP000092616">
    <property type="component" value="Unassembled WGS sequence"/>
</dbReference>
<evidence type="ECO:0000313" key="3">
    <source>
        <dbReference type="Proteomes" id="UP000092616"/>
    </source>
</evidence>
<name>A0A1B8QBU7_9GAMM</name>
<keyword evidence="3" id="KW-1185">Reference proteome</keyword>
<dbReference type="RefSeq" id="WP_067337953.1">
    <property type="nucleotide sequence ID" value="NZ_LZNA01000052.1"/>
</dbReference>
<sequence length="156" mass="17937">MSKYKSILIISSIVFLVTYFILTSKEVYYYCNNSNCISIVVSTKGKSTYFSVYDRIIYSRLFLNIYSHADYPADIPVGILRKESNNKKVVIISEGEPDIKGRLNKNIEFRTTLFIGDNKKDVVYYYDLKSLLVNNLLFNNNVLNNNLSKLGLTQNA</sequence>
<protein>
    <submittedName>
        <fullName evidence="2">Uncharacterized protein</fullName>
    </submittedName>
</protein>
<reference evidence="2 3" key="1">
    <citation type="submission" date="2016-06" db="EMBL/GenBank/DDBJ databases">
        <title>Draft genome of Moraxella atlantae CCUG 59586.</title>
        <authorList>
            <person name="Salva-Serra F."/>
            <person name="Engstrom-Jakobsson H."/>
            <person name="Thorell K."/>
            <person name="Gonzales-Siles L."/>
            <person name="Karlsson R."/>
            <person name="Boulund F."/>
            <person name="Engstrand L."/>
            <person name="Kristiansson E."/>
            <person name="Moore E."/>
        </authorList>
    </citation>
    <scope>NUCLEOTIDE SEQUENCE [LARGE SCALE GENOMIC DNA]</scope>
    <source>
        <strain evidence="2 3">CCUG 59586</strain>
    </source>
</reference>
<keyword evidence="1" id="KW-1133">Transmembrane helix</keyword>
<accession>A0A1B8QBU7</accession>
<dbReference type="EMBL" id="LZNA01000052">
    <property type="protein sequence ID" value="OBX77151.1"/>
    <property type="molecule type" value="Genomic_DNA"/>
</dbReference>
<dbReference type="AlphaFoldDB" id="A0A1B8QBU7"/>